<comment type="caution">
    <text evidence="1">The sequence shown here is derived from an EMBL/GenBank/DDBJ whole genome shotgun (WGS) entry which is preliminary data.</text>
</comment>
<evidence type="ECO:0000313" key="2">
    <source>
        <dbReference type="Proteomes" id="UP001143856"/>
    </source>
</evidence>
<evidence type="ECO:0000313" key="1">
    <source>
        <dbReference type="EMBL" id="KAJ2990240.1"/>
    </source>
</evidence>
<proteinExistence type="predicted"/>
<keyword evidence="2" id="KW-1185">Reference proteome</keyword>
<name>A0ACC1PFG0_9PEZI</name>
<dbReference type="EMBL" id="JAPDGR010000438">
    <property type="protein sequence ID" value="KAJ2990240.1"/>
    <property type="molecule type" value="Genomic_DNA"/>
</dbReference>
<organism evidence="1 2">
    <name type="scientific">Xylaria curta</name>
    <dbReference type="NCBI Taxonomy" id="42375"/>
    <lineage>
        <taxon>Eukaryota</taxon>
        <taxon>Fungi</taxon>
        <taxon>Dikarya</taxon>
        <taxon>Ascomycota</taxon>
        <taxon>Pezizomycotina</taxon>
        <taxon>Sordariomycetes</taxon>
        <taxon>Xylariomycetidae</taxon>
        <taxon>Xylariales</taxon>
        <taxon>Xylariaceae</taxon>
        <taxon>Xylaria</taxon>
    </lineage>
</organism>
<accession>A0ACC1PFG0</accession>
<gene>
    <name evidence="1" type="ORF">NUW58_g3049</name>
</gene>
<reference evidence="1" key="1">
    <citation type="submission" date="2022-10" db="EMBL/GenBank/DDBJ databases">
        <title>Genome Sequence of Xylaria curta.</title>
        <authorList>
            <person name="Buettner E."/>
        </authorList>
    </citation>
    <scope>NUCLEOTIDE SEQUENCE</scope>
    <source>
        <strain evidence="1">Babe10</strain>
    </source>
</reference>
<sequence length="566" mass="63713">MEYSWRNDSKRSEEGKRVEDRASSMPPTSRVLPAYRYRPLPGGSIRLLQLMPHQDEYAPVQCHLVDFSLLDPGSGKRPHPYEALSYAWGSPEKPRLVYLETGYLAITENLHAALLRLRDHSFPRIIWADAICINQDDLKERGYQVQLMAMIYAKATRVVVWLEEVVDISLPFHGETITNGDRALEAICAAAEGQSADFLEDETSQKAILALFQRSWFRRIWVLQEVSAARQVSIMTRTMEIDGFAFCSGLKTLDFACKDPDMQSRIGSAVYLIKTAVLRSRNVIPPSGRFSLNISPLSQLIDMYQNREATDRRDKVYALLGMSSDGYSVGGLSTNYDILWKDLFRQFVNFGVGPNRSVEIRGEKETVAVIKARGHVIGQVTQVLSTGAWDDRQIVEIKLSTLPIYADLRCSYHAALSWTIQTTAKPIRARDLVCVLEGASAATIIRAYEDYCAVIAIAIIPINTKPVEEPFSYLLTYIQSMRSFPCDFLLLWDWEMSWGEPQDGANYKSFLQGRALEHVGEELEDPLDNAQLKSTKGLCKESIQTHSDCQSFSNGAMMTGKLEDSG</sequence>
<dbReference type="Proteomes" id="UP001143856">
    <property type="component" value="Unassembled WGS sequence"/>
</dbReference>
<protein>
    <submittedName>
        <fullName evidence="1">Uncharacterized protein</fullName>
    </submittedName>
</protein>